<dbReference type="InterPro" id="IPR032567">
    <property type="entry name" value="RTL1-rel"/>
</dbReference>
<dbReference type="Gene3D" id="3.10.10.10">
    <property type="entry name" value="HIV Type 1 Reverse Transcriptase, subunit A, domain 1"/>
    <property type="match status" value="1"/>
</dbReference>
<dbReference type="EMBL" id="CP133621">
    <property type="protein sequence ID" value="WMV49839.1"/>
    <property type="molecule type" value="Genomic_DNA"/>
</dbReference>
<evidence type="ECO:0000313" key="1">
    <source>
        <dbReference type="EMBL" id="WMV49839.1"/>
    </source>
</evidence>
<reference evidence="1" key="1">
    <citation type="submission" date="2023-08" db="EMBL/GenBank/DDBJ databases">
        <title>A de novo genome assembly of Solanum verrucosum Schlechtendal, a Mexican diploid species geographically isolated from the other diploid A-genome species in potato relatives.</title>
        <authorList>
            <person name="Hosaka K."/>
        </authorList>
    </citation>
    <scope>NUCLEOTIDE SEQUENCE</scope>
    <source>
        <tissue evidence="1">Young leaves</tissue>
    </source>
</reference>
<dbReference type="PANTHER" id="PTHR15503">
    <property type="entry name" value="LDOC1 RELATED"/>
    <property type="match status" value="1"/>
</dbReference>
<dbReference type="Proteomes" id="UP001234989">
    <property type="component" value="Chromosome 10"/>
</dbReference>
<dbReference type="SUPFAM" id="SSF56672">
    <property type="entry name" value="DNA/RNA polymerases"/>
    <property type="match status" value="1"/>
</dbReference>
<accession>A0AAF0UPV8</accession>
<dbReference type="AlphaFoldDB" id="A0AAF0UPV8"/>
<gene>
    <name evidence="1" type="ORF">MTR67_043224</name>
</gene>
<name>A0AAF0UPV8_SOLVR</name>
<dbReference type="InterPro" id="IPR043502">
    <property type="entry name" value="DNA/RNA_pol_sf"/>
</dbReference>
<protein>
    <submittedName>
        <fullName evidence="1">Uncharacterized protein</fullName>
    </submittedName>
</protein>
<evidence type="ECO:0000313" key="2">
    <source>
        <dbReference type="Proteomes" id="UP001234989"/>
    </source>
</evidence>
<dbReference type="PANTHER" id="PTHR15503:SF45">
    <property type="entry name" value="RNA-DIRECTED DNA POLYMERASE HOMOLOG"/>
    <property type="match status" value="1"/>
</dbReference>
<sequence length="106" mass="12089">MKLISMGRIYHLVWVTDTVSETPTPKLVLIVNEFLEVFLDDLPRIPPERDINFAIDLISDTQPISIPSHRMAPDELKELKDQLKYFLNKGLIRPSMSPCGAPVLFV</sequence>
<keyword evidence="2" id="KW-1185">Reference proteome</keyword>
<proteinExistence type="predicted"/>
<organism evidence="1 2">
    <name type="scientific">Solanum verrucosum</name>
    <dbReference type="NCBI Taxonomy" id="315347"/>
    <lineage>
        <taxon>Eukaryota</taxon>
        <taxon>Viridiplantae</taxon>
        <taxon>Streptophyta</taxon>
        <taxon>Embryophyta</taxon>
        <taxon>Tracheophyta</taxon>
        <taxon>Spermatophyta</taxon>
        <taxon>Magnoliopsida</taxon>
        <taxon>eudicotyledons</taxon>
        <taxon>Gunneridae</taxon>
        <taxon>Pentapetalae</taxon>
        <taxon>asterids</taxon>
        <taxon>lamiids</taxon>
        <taxon>Solanales</taxon>
        <taxon>Solanaceae</taxon>
        <taxon>Solanoideae</taxon>
        <taxon>Solaneae</taxon>
        <taxon>Solanum</taxon>
    </lineage>
</organism>